<organism evidence="1 2">
    <name type="scientific">Nocardioides donggukensis</name>
    <dbReference type="NCBI Taxonomy" id="2774019"/>
    <lineage>
        <taxon>Bacteria</taxon>
        <taxon>Bacillati</taxon>
        <taxon>Actinomycetota</taxon>
        <taxon>Actinomycetes</taxon>
        <taxon>Propionibacteriales</taxon>
        <taxon>Nocardioidaceae</taxon>
        <taxon>Nocardioides</taxon>
    </lineage>
</organism>
<dbReference type="Gene3D" id="2.160.20.10">
    <property type="entry name" value="Single-stranded right-handed beta-helix, Pectin lyase-like"/>
    <property type="match status" value="1"/>
</dbReference>
<dbReference type="InterPro" id="IPR012334">
    <property type="entry name" value="Pectin_lyas_fold"/>
</dbReference>
<accession>A0A927Q1T3</accession>
<dbReference type="Proteomes" id="UP000616839">
    <property type="component" value="Unassembled WGS sequence"/>
</dbReference>
<comment type="caution">
    <text evidence="1">The sequence shown here is derived from an EMBL/GenBank/DDBJ whole genome shotgun (WGS) entry which is preliminary data.</text>
</comment>
<reference evidence="1" key="1">
    <citation type="submission" date="2020-09" db="EMBL/GenBank/DDBJ databases">
        <title>Nocardioides sp. strain MJB4 16S ribosomal RNA gene Genome sequencing and assembly.</title>
        <authorList>
            <person name="Kim I."/>
        </authorList>
    </citation>
    <scope>NUCLEOTIDE SEQUENCE</scope>
    <source>
        <strain evidence="1">MJB4</strain>
    </source>
</reference>
<gene>
    <name evidence="1" type="ORF">IE331_12675</name>
</gene>
<name>A0A927Q1T3_9ACTN</name>
<dbReference type="InterPro" id="IPR011050">
    <property type="entry name" value="Pectin_lyase_fold/virulence"/>
</dbReference>
<protein>
    <recommendedName>
        <fullName evidence="3">Right handed beta helix domain-containing protein</fullName>
    </recommendedName>
</protein>
<dbReference type="RefSeq" id="WP_192143771.1">
    <property type="nucleotide sequence ID" value="NZ_JACYXZ010000003.1"/>
</dbReference>
<dbReference type="AlphaFoldDB" id="A0A927Q1T3"/>
<dbReference type="SUPFAM" id="SSF51126">
    <property type="entry name" value="Pectin lyase-like"/>
    <property type="match status" value="1"/>
</dbReference>
<evidence type="ECO:0000313" key="2">
    <source>
        <dbReference type="Proteomes" id="UP000616839"/>
    </source>
</evidence>
<keyword evidence="2" id="KW-1185">Reference proteome</keyword>
<sequence>MARTWPDATSVGARGELPVRKGLTVTEDGTVLADVEIRGQLTIDADRVVVRNVRVVSEGYYAILVSGRDVLIEDSTLTGGPESTASLAAAEGGQFVARRLDVSGAEDGVRLADDCVLADSFVHDLSGGDGRHNDGVTADGHSGWSITGNTILNAHDQTAAVWVGDARYGPSSGVLEGNLIGGGGYSVYAGPGGADGGIQVRDNAFSTRFWPSSGHWGVVANWTAEGNLWSANVWADGPEMGERVTP</sequence>
<evidence type="ECO:0000313" key="1">
    <source>
        <dbReference type="EMBL" id="MBD8870482.1"/>
    </source>
</evidence>
<evidence type="ECO:0008006" key="3">
    <source>
        <dbReference type="Google" id="ProtNLM"/>
    </source>
</evidence>
<proteinExistence type="predicted"/>
<dbReference type="EMBL" id="JACYXZ010000003">
    <property type="protein sequence ID" value="MBD8870482.1"/>
    <property type="molecule type" value="Genomic_DNA"/>
</dbReference>